<keyword evidence="5" id="KW-0432">Leucine biosynthesis</keyword>
<dbReference type="FunFam" id="3.20.20.70:FF:000010">
    <property type="entry name" value="2-isopropylmalate synthase"/>
    <property type="match status" value="1"/>
</dbReference>
<dbReference type="EC" id="2.3.3.13" evidence="4"/>
<dbReference type="NCBIfam" id="NF002086">
    <property type="entry name" value="PRK00915.1-3"/>
    <property type="match status" value="1"/>
</dbReference>
<dbReference type="GO" id="GO:0004084">
    <property type="term" value="F:branched-chain-amino-acid transaminase activity"/>
    <property type="evidence" value="ECO:0007669"/>
    <property type="project" value="InterPro"/>
</dbReference>
<dbReference type="SUPFAM" id="SSF51569">
    <property type="entry name" value="Aldolase"/>
    <property type="match status" value="1"/>
</dbReference>
<dbReference type="PANTHER" id="PTHR10277">
    <property type="entry name" value="HOMOCITRATE SYNTHASE-RELATED"/>
    <property type="match status" value="1"/>
</dbReference>
<evidence type="ECO:0000256" key="6">
    <source>
        <dbReference type="ARBA" id="ARBA00022576"/>
    </source>
</evidence>
<evidence type="ECO:0000256" key="1">
    <source>
        <dbReference type="ARBA" id="ARBA00001933"/>
    </source>
</evidence>
<evidence type="ECO:0000313" key="13">
    <source>
        <dbReference type="Proteomes" id="UP001195483"/>
    </source>
</evidence>
<comment type="caution">
    <text evidence="12">The sequence shown here is derived from an EMBL/GenBank/DDBJ whole genome shotgun (WGS) entry which is preliminary data.</text>
</comment>
<dbReference type="SUPFAM" id="SSF56752">
    <property type="entry name" value="D-aminoacid aminotransferase-like PLP-dependent enzymes"/>
    <property type="match status" value="1"/>
</dbReference>
<dbReference type="InterPro" id="IPR005786">
    <property type="entry name" value="B_amino_transII"/>
</dbReference>
<evidence type="ECO:0000256" key="3">
    <source>
        <dbReference type="ARBA" id="ARBA00009320"/>
    </source>
</evidence>
<accession>A0AAE0T7S0</accession>
<evidence type="ECO:0000259" key="11">
    <source>
        <dbReference type="PROSITE" id="PS50991"/>
    </source>
</evidence>
<dbReference type="Proteomes" id="UP001195483">
    <property type="component" value="Unassembled WGS sequence"/>
</dbReference>
<reference evidence="12" key="3">
    <citation type="submission" date="2023-05" db="EMBL/GenBank/DDBJ databases">
        <authorList>
            <person name="Smith C.H."/>
        </authorList>
    </citation>
    <scope>NUCLEOTIDE SEQUENCE</scope>
    <source>
        <strain evidence="12">CHS0354</strain>
        <tissue evidence="12">Mantle</tissue>
    </source>
</reference>
<evidence type="ECO:0000256" key="7">
    <source>
        <dbReference type="ARBA" id="ARBA00022605"/>
    </source>
</evidence>
<dbReference type="Gene3D" id="3.20.20.70">
    <property type="entry name" value="Aldolase class I"/>
    <property type="match status" value="1"/>
</dbReference>
<feature type="domain" description="Pyruvate carboxyltransferase" evidence="11">
    <location>
        <begin position="341"/>
        <end position="602"/>
    </location>
</feature>
<dbReference type="Pfam" id="PF00682">
    <property type="entry name" value="HMGL-like"/>
    <property type="match status" value="1"/>
</dbReference>
<keyword evidence="6" id="KW-0032">Aminotransferase</keyword>
<dbReference type="CDD" id="cd01557">
    <property type="entry name" value="BCAT_beta_family"/>
    <property type="match status" value="1"/>
</dbReference>
<dbReference type="NCBIfam" id="NF009897">
    <property type="entry name" value="PRK13357.1"/>
    <property type="match status" value="1"/>
</dbReference>
<evidence type="ECO:0000256" key="5">
    <source>
        <dbReference type="ARBA" id="ARBA00022430"/>
    </source>
</evidence>
<reference evidence="12" key="2">
    <citation type="journal article" date="2021" name="Genome Biol. Evol.">
        <title>Developing a high-quality reference genome for a parasitic bivalve with doubly uniparental inheritance (Bivalvia: Unionida).</title>
        <authorList>
            <person name="Smith C.H."/>
        </authorList>
    </citation>
    <scope>NUCLEOTIDE SEQUENCE</scope>
    <source>
        <strain evidence="12">CHS0354</strain>
        <tissue evidence="12">Mantle</tissue>
    </source>
</reference>
<dbReference type="InterPro" id="IPR000891">
    <property type="entry name" value="PYR_CT"/>
</dbReference>
<dbReference type="InterPro" id="IPR033939">
    <property type="entry name" value="BCAT_family"/>
</dbReference>
<dbReference type="InterPro" id="IPR043132">
    <property type="entry name" value="BCAT-like_C"/>
</dbReference>
<dbReference type="GO" id="GO:0010177">
    <property type="term" value="F:methylthioalkylmalate synthase activity"/>
    <property type="evidence" value="ECO:0007669"/>
    <property type="project" value="UniProtKB-ARBA"/>
</dbReference>
<dbReference type="InterPro" id="IPR001544">
    <property type="entry name" value="Aminotrans_IV"/>
</dbReference>
<dbReference type="PROSITE" id="PS00816">
    <property type="entry name" value="AIPM_HOMOCIT_SYNTH_2"/>
    <property type="match status" value="1"/>
</dbReference>
<dbReference type="EMBL" id="JAEAOA010000085">
    <property type="protein sequence ID" value="KAK3604840.1"/>
    <property type="molecule type" value="Genomic_DNA"/>
</dbReference>
<evidence type="ECO:0000313" key="12">
    <source>
        <dbReference type="EMBL" id="KAK3604840.1"/>
    </source>
</evidence>
<dbReference type="Gene3D" id="1.10.238.260">
    <property type="match status" value="1"/>
</dbReference>
<dbReference type="GO" id="GO:0009098">
    <property type="term" value="P:L-leucine biosynthetic process"/>
    <property type="evidence" value="ECO:0007669"/>
    <property type="project" value="UniProtKB-KW"/>
</dbReference>
<dbReference type="Gene3D" id="3.30.470.10">
    <property type="match status" value="1"/>
</dbReference>
<reference evidence="12" key="1">
    <citation type="journal article" date="2021" name="Genome Biol. Evol.">
        <title>A High-Quality Reference Genome for a Parasitic Bivalve with Doubly Uniparental Inheritance (Bivalvia: Unionida).</title>
        <authorList>
            <person name="Smith C.H."/>
        </authorList>
    </citation>
    <scope>NUCLEOTIDE SEQUENCE</scope>
    <source>
        <strain evidence="12">CHS0354</strain>
    </source>
</reference>
<dbReference type="InterPro" id="IPR054691">
    <property type="entry name" value="LeuA/HCS_post-cat"/>
</dbReference>
<name>A0AAE0T7S0_9BIVA</name>
<protein>
    <recommendedName>
        <fullName evidence="4">2-isopropylmalate synthase</fullName>
        <ecNumber evidence="4">2.3.3.13</ecNumber>
    </recommendedName>
</protein>
<evidence type="ECO:0000256" key="9">
    <source>
        <dbReference type="ARBA" id="ARBA00022898"/>
    </source>
</evidence>
<dbReference type="CDD" id="cd07940">
    <property type="entry name" value="DRE_TIM_IPMS"/>
    <property type="match status" value="1"/>
</dbReference>
<dbReference type="PROSITE" id="PS50991">
    <property type="entry name" value="PYR_CT"/>
    <property type="match status" value="1"/>
</dbReference>
<dbReference type="Pfam" id="PF22617">
    <property type="entry name" value="HCS_D2"/>
    <property type="match status" value="1"/>
</dbReference>
<keyword evidence="9" id="KW-0663">Pyridoxal phosphate</keyword>
<dbReference type="PANTHER" id="PTHR10277:SF9">
    <property type="entry name" value="2-ISOPROPYLMALATE SYNTHASE 1, CHLOROPLASTIC-RELATED"/>
    <property type="match status" value="1"/>
</dbReference>
<dbReference type="Pfam" id="PF01063">
    <property type="entry name" value="Aminotran_4"/>
    <property type="match status" value="1"/>
</dbReference>
<organism evidence="12 13">
    <name type="scientific">Potamilus streckersoni</name>
    <dbReference type="NCBI Taxonomy" id="2493646"/>
    <lineage>
        <taxon>Eukaryota</taxon>
        <taxon>Metazoa</taxon>
        <taxon>Spiralia</taxon>
        <taxon>Lophotrochozoa</taxon>
        <taxon>Mollusca</taxon>
        <taxon>Bivalvia</taxon>
        <taxon>Autobranchia</taxon>
        <taxon>Heteroconchia</taxon>
        <taxon>Palaeoheterodonta</taxon>
        <taxon>Unionida</taxon>
        <taxon>Unionoidea</taxon>
        <taxon>Unionidae</taxon>
        <taxon>Ambleminae</taxon>
        <taxon>Lampsilini</taxon>
        <taxon>Potamilus</taxon>
    </lineage>
</organism>
<evidence type="ECO:0000256" key="10">
    <source>
        <dbReference type="ARBA" id="ARBA00023304"/>
    </source>
</evidence>
<dbReference type="InterPro" id="IPR050073">
    <property type="entry name" value="2-IPM_HCS-like"/>
</dbReference>
<dbReference type="FunFam" id="1.10.238.260:FF:000001">
    <property type="entry name" value="2-isopropylmalate synthase"/>
    <property type="match status" value="1"/>
</dbReference>
<gene>
    <name evidence="12" type="ORF">CHS0354_000502</name>
</gene>
<comment type="cofactor">
    <cofactor evidence="1">
        <name>pyridoxal 5'-phosphate</name>
        <dbReference type="ChEBI" id="CHEBI:597326"/>
    </cofactor>
</comment>
<dbReference type="InterPro" id="IPR002034">
    <property type="entry name" value="AIPM/Hcit_synth_CS"/>
</dbReference>
<dbReference type="InterPro" id="IPR036038">
    <property type="entry name" value="Aminotransferase-like"/>
</dbReference>
<comment type="similarity">
    <text evidence="3">Belongs to the class-IV pyridoxal-phosphate-dependent aminotransferase family.</text>
</comment>
<keyword evidence="10" id="KW-0100">Branched-chain amino acid biosynthesis</keyword>
<dbReference type="Gene3D" id="3.20.10.10">
    <property type="entry name" value="D-amino Acid Aminotransferase, subunit A, domain 2"/>
    <property type="match status" value="1"/>
</dbReference>
<keyword evidence="7" id="KW-0028">Amino-acid biosynthesis</keyword>
<dbReference type="InterPro" id="IPR043131">
    <property type="entry name" value="BCAT-like_N"/>
</dbReference>
<proteinExistence type="inferred from homology"/>
<dbReference type="NCBIfam" id="TIGR01123">
    <property type="entry name" value="ilvE_II"/>
    <property type="match status" value="1"/>
</dbReference>
<comment type="pathway">
    <text evidence="2">Amino-acid biosynthesis; L-leucine biosynthesis; L-leucine from 3-methyl-2-oxobutanoate: step 1/4.</text>
</comment>
<dbReference type="GO" id="GO:0003852">
    <property type="term" value="F:2-isopropylmalate synthase activity"/>
    <property type="evidence" value="ECO:0007669"/>
    <property type="project" value="UniProtKB-EC"/>
</dbReference>
<evidence type="ECO:0000256" key="2">
    <source>
        <dbReference type="ARBA" id="ARBA00004689"/>
    </source>
</evidence>
<evidence type="ECO:0000256" key="8">
    <source>
        <dbReference type="ARBA" id="ARBA00022679"/>
    </source>
</evidence>
<dbReference type="InterPro" id="IPR013785">
    <property type="entry name" value="Aldolase_TIM"/>
</dbReference>
<dbReference type="AlphaFoldDB" id="A0AAE0T7S0"/>
<keyword evidence="13" id="KW-1185">Reference proteome</keyword>
<sequence>MPQSNVSHIPIVRNPSSRLKECDFDSLPFGGVFSDHMVISNYNNGVWDSAIVPYEPLRLAPSVCALHYGQSIFEGLKCFSVEGKNEKKLFRPLENIKRMNRSAERLCMPTFPEDEFLELLKALINLDREWVPPKNKGSLYIRPLMFGTDEKLGVTPSRTYKFLIITSPSGEYYSKPVRLKVEREYTRASPGGTGYTKVSGNYGASLYAVERAKKEGFDQVIWTDVTAHDFVEEVGTMNIMFVINNILITPFPSDTILRGITRESIIHVVKDWGIRVEERKISVQEIITAVKEKKLQDAFGVGTAAVVTPIEAIADDGVVYEFPPVAERTLSSRIFKYMKALTSGEIGDEDGEQVPGCQLNMDEKVEIALALEELGVDIIEAGFPVSSPGDFKAVSEVSKVVKRSRICALSRVVEKDIDAAADALRFAELKRIHTGIATSDIHIKHKLHSTREEVLDRAVKGVAHARKYVDDVEFYAEDAGRTDDHYLVNVLEAVIKAGATVLNIPDTTGYRLPREYGEKIKFIVENVKGIENVIISSHCHNDLGLATANSMEAIISGARQVEGTINGIGERAGNTALEEVIMIIKTHPYLNFYTSIDSKRICQTSQLISARMRMHIQRNKAIVGANAFSHSSGIHQDGVLKYRENYEVINPEEVGAKSSSIELTARSGRAALNFRLTNIGFQITREELNEIYKHFLEMADEKRNIYDEDLHVLIEKCNLKSQQMPAK</sequence>
<keyword evidence="8" id="KW-0808">Transferase</keyword>
<evidence type="ECO:0000256" key="4">
    <source>
        <dbReference type="ARBA" id="ARBA00012973"/>
    </source>
</evidence>